<dbReference type="InterPro" id="IPR015946">
    <property type="entry name" value="KH_dom-like_a/b"/>
</dbReference>
<organism evidence="1 2">
    <name type="scientific">Emticicia soli</name>
    <dbReference type="NCBI Taxonomy" id="2027878"/>
    <lineage>
        <taxon>Bacteria</taxon>
        <taxon>Pseudomonadati</taxon>
        <taxon>Bacteroidota</taxon>
        <taxon>Cytophagia</taxon>
        <taxon>Cytophagales</taxon>
        <taxon>Leadbetterellaceae</taxon>
        <taxon>Emticicia</taxon>
    </lineage>
</organism>
<dbReference type="InterPro" id="IPR003718">
    <property type="entry name" value="OsmC/Ohr_fam"/>
</dbReference>
<dbReference type="EMBL" id="JBHULC010000027">
    <property type="protein sequence ID" value="MFD2523144.1"/>
    <property type="molecule type" value="Genomic_DNA"/>
</dbReference>
<dbReference type="InterPro" id="IPR036102">
    <property type="entry name" value="OsmC/Ohrsf"/>
</dbReference>
<evidence type="ECO:0000313" key="2">
    <source>
        <dbReference type="Proteomes" id="UP001597510"/>
    </source>
</evidence>
<gene>
    <name evidence="1" type="ORF">ACFSR2_19760</name>
</gene>
<accession>A0ABW5JD39</accession>
<keyword evidence="1" id="KW-0575">Peroxidase</keyword>
<protein>
    <submittedName>
        <fullName evidence="1">OsmC family protein</fullName>
        <ecNumber evidence="1">1.11.1.-</ecNumber>
    </submittedName>
</protein>
<proteinExistence type="predicted"/>
<dbReference type="Gene3D" id="3.30.300.20">
    <property type="match status" value="1"/>
</dbReference>
<reference evidence="2" key="1">
    <citation type="journal article" date="2019" name="Int. J. Syst. Evol. Microbiol.">
        <title>The Global Catalogue of Microorganisms (GCM) 10K type strain sequencing project: providing services to taxonomists for standard genome sequencing and annotation.</title>
        <authorList>
            <consortium name="The Broad Institute Genomics Platform"/>
            <consortium name="The Broad Institute Genome Sequencing Center for Infectious Disease"/>
            <person name="Wu L."/>
            <person name="Ma J."/>
        </authorList>
    </citation>
    <scope>NUCLEOTIDE SEQUENCE [LARGE SCALE GENOMIC DNA]</scope>
    <source>
        <strain evidence="2">KCTC 52344</strain>
    </source>
</reference>
<dbReference type="Proteomes" id="UP001597510">
    <property type="component" value="Unassembled WGS sequence"/>
</dbReference>
<dbReference type="SUPFAM" id="SSF82784">
    <property type="entry name" value="OsmC-like"/>
    <property type="match status" value="1"/>
</dbReference>
<keyword evidence="1" id="KW-0560">Oxidoreductase</keyword>
<comment type="caution">
    <text evidence="1">The sequence shown here is derived from an EMBL/GenBank/DDBJ whole genome shotgun (WGS) entry which is preliminary data.</text>
</comment>
<keyword evidence="2" id="KW-1185">Reference proteome</keyword>
<dbReference type="PANTHER" id="PTHR39624">
    <property type="entry name" value="PROTEIN INVOLVED IN RIMO-MEDIATED BETA-METHYLTHIOLATION OF RIBOSOMAL PROTEIN S12 YCAO"/>
    <property type="match status" value="1"/>
</dbReference>
<evidence type="ECO:0000313" key="1">
    <source>
        <dbReference type="EMBL" id="MFD2523144.1"/>
    </source>
</evidence>
<name>A0ABW5JD39_9BACT</name>
<sequence length="142" mass="15628">MPTSKITYLGELRNQATHLQSGTEIITDAPTDNHGKGEAFSPTDLTATSLGACAMTVMGIAARREEIDFTGSGVEVTKVMSAELPRRIVKIEVNFTMQTPQELSEEVKQKYIRIAHTCPVAHSLHPDIEQVFNFNWLVAEAV</sequence>
<dbReference type="RefSeq" id="WP_340239311.1">
    <property type="nucleotide sequence ID" value="NZ_JBBEWC010000012.1"/>
</dbReference>
<dbReference type="PANTHER" id="PTHR39624:SF2">
    <property type="entry name" value="OSMC-LIKE PROTEIN"/>
    <property type="match status" value="1"/>
</dbReference>
<dbReference type="Pfam" id="PF02566">
    <property type="entry name" value="OsmC"/>
    <property type="match status" value="1"/>
</dbReference>
<dbReference type="GO" id="GO:0004601">
    <property type="term" value="F:peroxidase activity"/>
    <property type="evidence" value="ECO:0007669"/>
    <property type="project" value="UniProtKB-KW"/>
</dbReference>
<dbReference type="EC" id="1.11.1.-" evidence="1"/>